<gene>
    <name evidence="1" type="ORF">TNCT_88211</name>
</gene>
<dbReference type="Proteomes" id="UP000887116">
    <property type="component" value="Unassembled WGS sequence"/>
</dbReference>
<comment type="caution">
    <text evidence="1">The sequence shown here is derived from an EMBL/GenBank/DDBJ whole genome shotgun (WGS) entry which is preliminary data.</text>
</comment>
<protein>
    <submittedName>
        <fullName evidence="1">Uncharacterized protein</fullName>
    </submittedName>
</protein>
<proteinExistence type="predicted"/>
<dbReference type="EMBL" id="BMAO01019305">
    <property type="protein sequence ID" value="GFR29774.1"/>
    <property type="molecule type" value="Genomic_DNA"/>
</dbReference>
<reference evidence="1" key="1">
    <citation type="submission" date="2020-07" db="EMBL/GenBank/DDBJ databases">
        <title>Multicomponent nature underlies the extraordinary mechanical properties of spider dragline silk.</title>
        <authorList>
            <person name="Kono N."/>
            <person name="Nakamura H."/>
            <person name="Mori M."/>
            <person name="Yoshida Y."/>
            <person name="Ohtoshi R."/>
            <person name="Malay A.D."/>
            <person name="Moran D.A.P."/>
            <person name="Tomita M."/>
            <person name="Numata K."/>
            <person name="Arakawa K."/>
        </authorList>
    </citation>
    <scope>NUCLEOTIDE SEQUENCE</scope>
</reference>
<dbReference type="AlphaFoldDB" id="A0A8X6HTR9"/>
<organism evidence="1 2">
    <name type="scientific">Trichonephila clavata</name>
    <name type="common">Joro spider</name>
    <name type="synonym">Nephila clavata</name>
    <dbReference type="NCBI Taxonomy" id="2740835"/>
    <lineage>
        <taxon>Eukaryota</taxon>
        <taxon>Metazoa</taxon>
        <taxon>Ecdysozoa</taxon>
        <taxon>Arthropoda</taxon>
        <taxon>Chelicerata</taxon>
        <taxon>Arachnida</taxon>
        <taxon>Araneae</taxon>
        <taxon>Araneomorphae</taxon>
        <taxon>Entelegynae</taxon>
        <taxon>Araneoidea</taxon>
        <taxon>Nephilidae</taxon>
        <taxon>Trichonephila</taxon>
    </lineage>
</organism>
<accession>A0A8X6HTR9</accession>
<sequence length="97" mass="11251">MNCDDSDLSPLSDEDDFQMDNGIFFEMDADDGENVTFDLCAPTQWGIHTGKFNPVSFDFQEVGFFEYQSTAPIEYFMEYLDECFVFKIWKNSVTYAS</sequence>
<name>A0A8X6HTR9_TRICU</name>
<evidence type="ECO:0000313" key="2">
    <source>
        <dbReference type="Proteomes" id="UP000887116"/>
    </source>
</evidence>
<keyword evidence="2" id="KW-1185">Reference proteome</keyword>
<evidence type="ECO:0000313" key="1">
    <source>
        <dbReference type="EMBL" id="GFR29774.1"/>
    </source>
</evidence>